<dbReference type="PIRSF" id="PIRSF029347">
    <property type="entry name" value="RecF"/>
    <property type="match status" value="1"/>
</dbReference>
<dbReference type="InterPro" id="IPR014555">
    <property type="entry name" value="RecF-like"/>
</dbReference>
<dbReference type="EMBL" id="CP001110">
    <property type="protein sequence ID" value="ACF44774.1"/>
    <property type="molecule type" value="Genomic_DNA"/>
</dbReference>
<proteinExistence type="predicted"/>
<dbReference type="KEGG" id="pph:Ppha_2613"/>
<dbReference type="GO" id="GO:0006302">
    <property type="term" value="P:double-strand break repair"/>
    <property type="evidence" value="ECO:0007669"/>
    <property type="project" value="TreeGrafter"/>
</dbReference>
<dbReference type="eggNOG" id="COG4637">
    <property type="taxonomic scope" value="Bacteria"/>
</dbReference>
<dbReference type="AlphaFoldDB" id="B4SFU7"/>
<organism evidence="2 3">
    <name type="scientific">Pelodictyon phaeoclathratiforme (strain DSM 5477 / BU-1)</name>
    <dbReference type="NCBI Taxonomy" id="324925"/>
    <lineage>
        <taxon>Bacteria</taxon>
        <taxon>Pseudomonadati</taxon>
        <taxon>Chlorobiota</taxon>
        <taxon>Chlorobiia</taxon>
        <taxon>Chlorobiales</taxon>
        <taxon>Chlorobiaceae</taxon>
        <taxon>Chlorobium/Pelodictyon group</taxon>
        <taxon>Pelodictyon</taxon>
    </lineage>
</organism>
<dbReference type="PANTHER" id="PTHR32182:SF22">
    <property type="entry name" value="ATP-DEPENDENT ENDONUCLEASE, OLD FAMILY-RELATED"/>
    <property type="match status" value="1"/>
</dbReference>
<evidence type="ECO:0000259" key="1">
    <source>
        <dbReference type="Pfam" id="PF13304"/>
    </source>
</evidence>
<name>B4SFU7_PELPB</name>
<protein>
    <submittedName>
        <fullName evidence="2">SMC domain protein</fullName>
    </submittedName>
</protein>
<evidence type="ECO:0000313" key="2">
    <source>
        <dbReference type="EMBL" id="ACF44774.1"/>
    </source>
</evidence>
<dbReference type="InterPro" id="IPR003959">
    <property type="entry name" value="ATPase_AAA_core"/>
</dbReference>
<reference evidence="2 3" key="1">
    <citation type="submission" date="2008-06" db="EMBL/GenBank/DDBJ databases">
        <title>Complete sequence of Pelodictyon phaeoclathratiforme BU-1.</title>
        <authorList>
            <consortium name="US DOE Joint Genome Institute"/>
            <person name="Lucas S."/>
            <person name="Copeland A."/>
            <person name="Lapidus A."/>
            <person name="Glavina del Rio T."/>
            <person name="Dalin E."/>
            <person name="Tice H."/>
            <person name="Bruce D."/>
            <person name="Goodwin L."/>
            <person name="Pitluck S."/>
            <person name="Schmutz J."/>
            <person name="Larimer F."/>
            <person name="Land M."/>
            <person name="Hauser L."/>
            <person name="Kyrpides N."/>
            <person name="Mikhailova N."/>
            <person name="Liu Z."/>
            <person name="Li T."/>
            <person name="Zhao F."/>
            <person name="Overmann J."/>
            <person name="Bryant D.A."/>
            <person name="Richardson P."/>
        </authorList>
    </citation>
    <scope>NUCLEOTIDE SEQUENCE [LARGE SCALE GENOMIC DNA]</scope>
    <source>
        <strain evidence="3">DSM 5477 / BU-1</strain>
    </source>
</reference>
<dbReference type="Pfam" id="PF13304">
    <property type="entry name" value="AAA_21"/>
    <property type="match status" value="1"/>
</dbReference>
<dbReference type="GO" id="GO:0005524">
    <property type="term" value="F:ATP binding"/>
    <property type="evidence" value="ECO:0007669"/>
    <property type="project" value="InterPro"/>
</dbReference>
<gene>
    <name evidence="2" type="ordered locus">Ppha_2613</name>
</gene>
<sequence>MTTLGRINLEGFKSIKKTDIELHNLNVLIGANGAGKSNIISFFKMLNEMMGGRLQEYIGASGRAQSLLHFGPKITPQITAQLEFTADNGIDTYTMQLFHAPGDTLFFAEESVSFQRTGHPSPKKVSYGTGHQESRIGEFTEKNQDQISKTLRFFLNRCRVFHFHDTSSTARIRQFCYINHNHFLMPDAGNLAALLYRFRHDNNSSYRQIVSTIRLIAPFFDDFDLEPSGPGNTEVILNWREKGSDQVFGPHQLSDGTLRAICLVTLLLQPENELPGLVIVDEPELGLHPYALNIIAALFKKASHYTQVLISTQSTTFLNNFDSEDVIVVSRNGKGSQFERLDPAILQAWLEEYSLGEIWEKNIIGGGPH</sequence>
<dbReference type="Gene3D" id="3.40.50.300">
    <property type="entry name" value="P-loop containing nucleotide triphosphate hydrolases"/>
    <property type="match status" value="1"/>
</dbReference>
<dbReference type="OrthoDB" id="747555at2"/>
<dbReference type="SUPFAM" id="SSF52540">
    <property type="entry name" value="P-loop containing nucleoside triphosphate hydrolases"/>
    <property type="match status" value="1"/>
</dbReference>
<dbReference type="GO" id="GO:0016887">
    <property type="term" value="F:ATP hydrolysis activity"/>
    <property type="evidence" value="ECO:0007669"/>
    <property type="project" value="InterPro"/>
</dbReference>
<dbReference type="RefSeq" id="WP_012509247.1">
    <property type="nucleotide sequence ID" value="NC_011060.1"/>
</dbReference>
<dbReference type="InterPro" id="IPR027417">
    <property type="entry name" value="P-loop_NTPase"/>
</dbReference>
<dbReference type="STRING" id="324925.Ppha_2613"/>
<evidence type="ECO:0000313" key="3">
    <source>
        <dbReference type="Proteomes" id="UP000002724"/>
    </source>
</evidence>
<accession>B4SFU7</accession>
<dbReference type="HOGENOM" id="CLU_035814_1_1_10"/>
<dbReference type="PANTHER" id="PTHR32182">
    <property type="entry name" value="DNA REPLICATION AND REPAIR PROTEIN RECF"/>
    <property type="match status" value="1"/>
</dbReference>
<feature type="domain" description="ATPase AAA-type core" evidence="1">
    <location>
        <begin position="25"/>
        <end position="318"/>
    </location>
</feature>
<keyword evidence="3" id="KW-1185">Reference proteome</keyword>
<dbReference type="Proteomes" id="UP000002724">
    <property type="component" value="Chromosome"/>
</dbReference>
<dbReference type="GO" id="GO:0000731">
    <property type="term" value="P:DNA synthesis involved in DNA repair"/>
    <property type="evidence" value="ECO:0007669"/>
    <property type="project" value="TreeGrafter"/>
</dbReference>